<dbReference type="EMBL" id="MT142024">
    <property type="protein sequence ID" value="QJA73398.1"/>
    <property type="molecule type" value="Genomic_DNA"/>
</dbReference>
<protein>
    <submittedName>
        <fullName evidence="2">Uncharacterized protein</fullName>
    </submittedName>
</protein>
<sequence length="171" mass="19672">MSNWAGVLKDNYPNLYSLRERGDTLRWEDFFLLKIPDIDIENGEVEAAVIWAISHAECPKEPTPTTVVRWIRDYRRSKQRGVSGIAATIKRIDTLPDAEAWEYLCGLPQAVLMELPLGKWKERFACQRAKAAELIRRQSAPICRTGKTTYAEKIRFAKEKRKQPPRGAEVK</sequence>
<name>A0A6M3LAZ2_9ZZZZ</name>
<organism evidence="2">
    <name type="scientific">viral metagenome</name>
    <dbReference type="NCBI Taxonomy" id="1070528"/>
    <lineage>
        <taxon>unclassified sequences</taxon>
        <taxon>metagenomes</taxon>
        <taxon>organismal metagenomes</taxon>
    </lineage>
</organism>
<dbReference type="EMBL" id="MT142920">
    <property type="protein sequence ID" value="QJA90534.1"/>
    <property type="molecule type" value="Genomic_DNA"/>
</dbReference>
<accession>A0A6M3LAZ2</accession>
<dbReference type="AlphaFoldDB" id="A0A6M3LAZ2"/>
<evidence type="ECO:0000313" key="1">
    <source>
        <dbReference type="EMBL" id="QJA73398.1"/>
    </source>
</evidence>
<gene>
    <name evidence="1" type="ORF">MM415A02385_0005</name>
    <name evidence="2" type="ORF">MM415B02353_0005</name>
</gene>
<reference evidence="2" key="1">
    <citation type="submission" date="2020-03" db="EMBL/GenBank/DDBJ databases">
        <title>The deep terrestrial virosphere.</title>
        <authorList>
            <person name="Holmfeldt K."/>
            <person name="Nilsson E."/>
            <person name="Simone D."/>
            <person name="Lopez-Fernandez M."/>
            <person name="Wu X."/>
            <person name="de Brujin I."/>
            <person name="Lundin D."/>
            <person name="Andersson A."/>
            <person name="Bertilsson S."/>
            <person name="Dopson M."/>
        </authorList>
    </citation>
    <scope>NUCLEOTIDE SEQUENCE</scope>
    <source>
        <strain evidence="1">MM415A02385</strain>
        <strain evidence="2">MM415B02353</strain>
    </source>
</reference>
<evidence type="ECO:0000313" key="2">
    <source>
        <dbReference type="EMBL" id="QJA90534.1"/>
    </source>
</evidence>
<proteinExistence type="predicted"/>